<feature type="transmembrane region" description="Helical" evidence="6">
    <location>
        <begin position="236"/>
        <end position="259"/>
    </location>
</feature>
<dbReference type="EMBL" id="JAPOHA010000003">
    <property type="protein sequence ID" value="MCY1713427.1"/>
    <property type="molecule type" value="Genomic_DNA"/>
</dbReference>
<dbReference type="RefSeq" id="WP_268057437.1">
    <property type="nucleotide sequence ID" value="NZ_JAPOHA010000003.1"/>
</dbReference>
<sequence>MKNKQSYSSKTIENRFEIFRVIVAIGISLLVALLLIMFVSKQPLNALKWFLAGPILTMRNFGNVLELCIPLTFGGLSMAVMLQCSQFNMAAEGSFFLGGLGAAIIAVGVKMPSGIHAIVAILAGALFGVVLCIIPAILKVKWKANEVVSSLMLNYIALFFGSYILQYMLMDPDAGYIASHTFPNSARLAVIIPRTGVHMGIFIAIIMVILTYLFLYRTKWGYAIRITGQNENFAKYSGIGVGSTIILSQVVGGALAGMGGATQVLGMYTRFSWVSLPGYGFDGIIISILAKNNPKFVPLAAFFLAYLRVGADIMSRRSDVAPEVVSIIQAIIVVLIAGKMFLDTYKHKMIVKNSQRQVKEEA</sequence>
<proteinExistence type="predicted"/>
<feature type="transmembrane region" description="Helical" evidence="6">
    <location>
        <begin position="115"/>
        <end position="138"/>
    </location>
</feature>
<keyword evidence="5 6" id="KW-0472">Membrane</keyword>
<keyword evidence="2" id="KW-1003">Cell membrane</keyword>
<evidence type="ECO:0000256" key="3">
    <source>
        <dbReference type="ARBA" id="ARBA00022692"/>
    </source>
</evidence>
<keyword evidence="8" id="KW-1185">Reference proteome</keyword>
<evidence type="ECO:0000256" key="1">
    <source>
        <dbReference type="ARBA" id="ARBA00004651"/>
    </source>
</evidence>
<feature type="transmembrane region" description="Helical" evidence="6">
    <location>
        <begin position="150"/>
        <end position="170"/>
    </location>
</feature>
<evidence type="ECO:0000256" key="2">
    <source>
        <dbReference type="ARBA" id="ARBA00022475"/>
    </source>
</evidence>
<feature type="transmembrane region" description="Helical" evidence="6">
    <location>
        <begin position="320"/>
        <end position="342"/>
    </location>
</feature>
<evidence type="ECO:0000256" key="6">
    <source>
        <dbReference type="SAM" id="Phobius"/>
    </source>
</evidence>
<feature type="transmembrane region" description="Helical" evidence="6">
    <location>
        <begin position="60"/>
        <end position="82"/>
    </location>
</feature>
<dbReference type="Proteomes" id="UP001082703">
    <property type="component" value="Unassembled WGS sequence"/>
</dbReference>
<dbReference type="PANTHER" id="PTHR47089">
    <property type="entry name" value="ABC TRANSPORTER, PERMEASE PROTEIN"/>
    <property type="match status" value="1"/>
</dbReference>
<evidence type="ECO:0000256" key="4">
    <source>
        <dbReference type="ARBA" id="ARBA00022989"/>
    </source>
</evidence>
<name>A0ABT4BRB8_9FIRM</name>
<comment type="subcellular location">
    <subcellularLocation>
        <location evidence="1">Cell membrane</location>
        <topology evidence="1">Multi-pass membrane protein</topology>
    </subcellularLocation>
</comment>
<feature type="transmembrane region" description="Helical" evidence="6">
    <location>
        <begin position="190"/>
        <end position="215"/>
    </location>
</feature>
<dbReference type="CDD" id="cd06580">
    <property type="entry name" value="TM_PBP1_transp_TpRbsC_like"/>
    <property type="match status" value="1"/>
</dbReference>
<accession>A0ABT4BRB8</accession>
<keyword evidence="4 6" id="KW-1133">Transmembrane helix</keyword>
<feature type="transmembrane region" description="Helical" evidence="6">
    <location>
        <begin position="21"/>
        <end position="40"/>
    </location>
</feature>
<gene>
    <name evidence="7" type="ORF">OUY18_04050</name>
</gene>
<reference evidence="7 8" key="1">
    <citation type="submission" date="2022-11" db="EMBL/GenBank/DDBJ databases">
        <authorList>
            <person name="Caiyu Z."/>
        </authorList>
    </citation>
    <scope>NUCLEOTIDE SEQUENCE [LARGE SCALE GENOMIC DNA]</scope>
    <source>
        <strain evidence="7 8">YR-4</strain>
    </source>
</reference>
<protein>
    <submittedName>
        <fullName evidence="7">ABC transporter permease</fullName>
    </submittedName>
</protein>
<dbReference type="Pfam" id="PF02653">
    <property type="entry name" value="BPD_transp_2"/>
    <property type="match status" value="1"/>
</dbReference>
<evidence type="ECO:0000313" key="7">
    <source>
        <dbReference type="EMBL" id="MCY1713427.1"/>
    </source>
</evidence>
<keyword evidence="3 6" id="KW-0812">Transmembrane</keyword>
<comment type="caution">
    <text evidence="7">The sequence shown here is derived from an EMBL/GenBank/DDBJ whole genome shotgun (WGS) entry which is preliminary data.</text>
</comment>
<dbReference type="PANTHER" id="PTHR47089:SF1">
    <property type="entry name" value="GUANOSINE ABC TRANSPORTER PERMEASE PROTEIN NUPP"/>
    <property type="match status" value="1"/>
</dbReference>
<evidence type="ECO:0000256" key="5">
    <source>
        <dbReference type="ARBA" id="ARBA00023136"/>
    </source>
</evidence>
<organism evidence="7 8">
    <name type="scientific">Caproiciproducens galactitolivorans</name>
    <dbReference type="NCBI Taxonomy" id="642589"/>
    <lineage>
        <taxon>Bacteria</taxon>
        <taxon>Bacillati</taxon>
        <taxon>Bacillota</taxon>
        <taxon>Clostridia</taxon>
        <taxon>Eubacteriales</taxon>
        <taxon>Acutalibacteraceae</taxon>
        <taxon>Caproiciproducens</taxon>
    </lineage>
</organism>
<dbReference type="InterPro" id="IPR001851">
    <property type="entry name" value="ABC_transp_permease"/>
</dbReference>
<evidence type="ECO:0000313" key="8">
    <source>
        <dbReference type="Proteomes" id="UP001082703"/>
    </source>
</evidence>
<feature type="transmembrane region" description="Helical" evidence="6">
    <location>
        <begin position="89"/>
        <end position="109"/>
    </location>
</feature>